<dbReference type="InterPro" id="IPR000504">
    <property type="entry name" value="RRM_dom"/>
</dbReference>
<feature type="domain" description="RRM" evidence="7">
    <location>
        <begin position="252"/>
        <end position="332"/>
    </location>
</feature>
<dbReference type="GO" id="GO:0005634">
    <property type="term" value="C:nucleus"/>
    <property type="evidence" value="ECO:0007669"/>
    <property type="project" value="TreeGrafter"/>
</dbReference>
<dbReference type="Gene3D" id="4.10.640.40">
    <property type="entry name" value="Cytoplasmic polyadenylation element-binding protein, ZZ domain"/>
    <property type="match status" value="1"/>
</dbReference>
<keyword evidence="3" id="KW-0810">Translation regulation</keyword>
<dbReference type="CDD" id="cd19757">
    <property type="entry name" value="Bbox1"/>
    <property type="match status" value="1"/>
</dbReference>
<dbReference type="AlphaFoldDB" id="A0A0L8HTI5"/>
<dbReference type="KEGG" id="obi:106868666"/>
<dbReference type="InterPro" id="IPR034977">
    <property type="entry name" value="CPEB1_RRM1"/>
</dbReference>
<dbReference type="InterPro" id="IPR012677">
    <property type="entry name" value="Nucleotide-bd_a/b_plait_sf"/>
</dbReference>
<dbReference type="Pfam" id="PF16368">
    <property type="entry name" value="CEBP1_N"/>
    <property type="match status" value="1"/>
</dbReference>
<name>A0A0L8HTI5_OCTBM</name>
<evidence type="ECO:0000313" key="8">
    <source>
        <dbReference type="EMBL" id="KOF92553.1"/>
    </source>
</evidence>
<organism evidence="8">
    <name type="scientific">Octopus bimaculoides</name>
    <name type="common">California two-spotted octopus</name>
    <dbReference type="NCBI Taxonomy" id="37653"/>
    <lineage>
        <taxon>Eukaryota</taxon>
        <taxon>Metazoa</taxon>
        <taxon>Spiralia</taxon>
        <taxon>Lophotrochozoa</taxon>
        <taxon>Mollusca</taxon>
        <taxon>Cephalopoda</taxon>
        <taxon>Coleoidea</taxon>
        <taxon>Octopodiformes</taxon>
        <taxon>Octopoda</taxon>
        <taxon>Incirrata</taxon>
        <taxon>Octopodidae</taxon>
        <taxon>Octopus</taxon>
    </lineage>
</organism>
<feature type="region of interest" description="Disordered" evidence="6">
    <location>
        <begin position="36"/>
        <end position="78"/>
    </location>
</feature>
<dbReference type="FunFam" id="3.30.70.330:FF:000086">
    <property type="entry name" value="Putative Cytoplasmic polyadenylation element-binding protein 1"/>
    <property type="match status" value="1"/>
</dbReference>
<evidence type="ECO:0000256" key="4">
    <source>
        <dbReference type="ARBA" id="ARBA00022884"/>
    </source>
</evidence>
<gene>
    <name evidence="8" type="ORF">OCBIM_22006247mg</name>
</gene>
<evidence type="ECO:0000256" key="6">
    <source>
        <dbReference type="SAM" id="MobiDB-lite"/>
    </source>
</evidence>
<dbReference type="Pfam" id="PF16367">
    <property type="entry name" value="RRM_7"/>
    <property type="match status" value="1"/>
</dbReference>
<protein>
    <recommendedName>
        <fullName evidence="7">RRM domain-containing protein</fullName>
    </recommendedName>
</protein>
<dbReference type="FunFam" id="3.30.70.330:FF:000054">
    <property type="entry name" value="Cytoplasmic polyadenylation element-binding protein 1"/>
    <property type="match status" value="1"/>
</dbReference>
<keyword evidence="2" id="KW-0677">Repeat</keyword>
<evidence type="ECO:0000256" key="3">
    <source>
        <dbReference type="ARBA" id="ARBA00022845"/>
    </source>
</evidence>
<dbReference type="Gene3D" id="3.30.70.330">
    <property type="match status" value="2"/>
</dbReference>
<keyword evidence="4 5" id="KW-0694">RNA-binding</keyword>
<accession>A0A0L8HTI5</accession>
<dbReference type="OrthoDB" id="10033548at2759"/>
<dbReference type="InterPro" id="IPR035979">
    <property type="entry name" value="RBD_domain_sf"/>
</dbReference>
<dbReference type="CDD" id="cd12723">
    <property type="entry name" value="RRM1_CPEB1"/>
    <property type="match status" value="1"/>
</dbReference>
<dbReference type="InterPro" id="IPR038446">
    <property type="entry name" value="CEBP_ZZ_sf"/>
</dbReference>
<dbReference type="InterPro" id="IPR032292">
    <property type="entry name" value="CEBP1_N"/>
</dbReference>
<dbReference type="STRING" id="37653.A0A0L8HTI5"/>
<evidence type="ECO:0000259" key="7">
    <source>
        <dbReference type="PROSITE" id="PS50102"/>
    </source>
</evidence>
<dbReference type="PANTHER" id="PTHR12566:SF9">
    <property type="entry name" value="CYTOPLASMIC POLYADENYLATION ELEMENT-BINDING PROTEIN 1"/>
    <property type="match status" value="1"/>
</dbReference>
<dbReference type="CDD" id="cd12725">
    <property type="entry name" value="RRM2_CPEB1"/>
    <property type="match status" value="1"/>
</dbReference>
<dbReference type="GO" id="GO:0043005">
    <property type="term" value="C:neuron projection"/>
    <property type="evidence" value="ECO:0007669"/>
    <property type="project" value="TreeGrafter"/>
</dbReference>
<feature type="compositionally biased region" description="Low complexity" evidence="6">
    <location>
        <begin position="47"/>
        <end position="78"/>
    </location>
</feature>
<dbReference type="GO" id="GO:0005737">
    <property type="term" value="C:cytoplasm"/>
    <property type="evidence" value="ECO:0007669"/>
    <property type="project" value="TreeGrafter"/>
</dbReference>
<evidence type="ECO:0000256" key="2">
    <source>
        <dbReference type="ARBA" id="ARBA00022737"/>
    </source>
</evidence>
<dbReference type="InterPro" id="IPR034819">
    <property type="entry name" value="CPEB"/>
</dbReference>
<reference evidence="8" key="1">
    <citation type="submission" date="2015-07" db="EMBL/GenBank/DDBJ databases">
        <title>MeaNS - Measles Nucleotide Surveillance Program.</title>
        <authorList>
            <person name="Tran T."/>
            <person name="Druce J."/>
        </authorList>
    </citation>
    <scope>NUCLEOTIDE SEQUENCE</scope>
    <source>
        <strain evidence="8">UCB-OBI-ISO-001</strain>
        <tissue evidence="8">Gonad</tissue>
    </source>
</reference>
<dbReference type="PANTHER" id="PTHR12566">
    <property type="entry name" value="CYTOPLASMIC POLYADENYLATION ELEMENT BINDING PROTEIN CPEB"/>
    <property type="match status" value="1"/>
</dbReference>
<dbReference type="SUPFAM" id="SSF54928">
    <property type="entry name" value="RNA-binding domain, RBD"/>
    <property type="match status" value="1"/>
</dbReference>
<dbReference type="Pfam" id="PF16366">
    <property type="entry name" value="CEBP_ZZ"/>
    <property type="match status" value="1"/>
</dbReference>
<proteinExistence type="inferred from homology"/>
<dbReference type="EMBL" id="KQ417305">
    <property type="protein sequence ID" value="KOF92553.1"/>
    <property type="molecule type" value="Genomic_DNA"/>
</dbReference>
<comment type="similarity">
    <text evidence="1">Belongs to the RRM CPEB family.</text>
</comment>
<dbReference type="GO" id="GO:0000900">
    <property type="term" value="F:mRNA regulatory element binding translation repressor activity"/>
    <property type="evidence" value="ECO:0007669"/>
    <property type="project" value="TreeGrafter"/>
</dbReference>
<dbReference type="GO" id="GO:0008135">
    <property type="term" value="F:translation factor activity, RNA binding"/>
    <property type="evidence" value="ECO:0007669"/>
    <property type="project" value="TreeGrafter"/>
</dbReference>
<sequence>MDPDSFNNGCNYEIMQRINSLLDNTLDLTTLTSGTMPTEQFRDSADPYSFSSRVSPSSPSNTYYPFSTSQSGSSTSYYTPERYQSMRADSSHNSSSDYGSLSPLSPFSECRSPVEGIFYNQNSKSLLQPIRSDYEKSLYPDSIDTSTLVELMNSLNVGSNNQYEADTLPLPHPSQLAVSSAVANATALLPSTSMDILTDRRWAVNPLYYRPDPLAVDRAAKLHKNAAAVCEASCTWRGQLPPRNNKNPSYSCKVFLGGVPWDITEAGLQATFNKFGGMKIEWPGKDGYVYLLYETEKSIRGLLQACTQDYTNGNEYYYKISSRRIRSKEVQVIPWVLSDSNFVKQPSQRLDSTKTVFVGALHGMLTAEALSNVMSDLFENVVYAGIDTDKHKYPIGSGRVTFSTRRSFMKAVQAAFVEIKTPKFVKKVQIDPYLEDSPCTLCMNQTGPYFCRDLQCFRYFCRKCWYIQHNSEYLLHHKPLTRNSKPGNGI</sequence>
<dbReference type="GO" id="GO:0045202">
    <property type="term" value="C:synapse"/>
    <property type="evidence" value="ECO:0007669"/>
    <property type="project" value="TreeGrafter"/>
</dbReference>
<dbReference type="PROSITE" id="PS50102">
    <property type="entry name" value="RRM"/>
    <property type="match status" value="1"/>
</dbReference>
<dbReference type="GO" id="GO:2000766">
    <property type="term" value="P:negative regulation of cytoplasmic translation"/>
    <property type="evidence" value="ECO:0007669"/>
    <property type="project" value="TreeGrafter"/>
</dbReference>
<dbReference type="InterPro" id="IPR032296">
    <property type="entry name" value="CEBP_ZZ"/>
</dbReference>
<evidence type="ECO:0000256" key="5">
    <source>
        <dbReference type="PROSITE-ProRule" id="PRU00176"/>
    </source>
</evidence>
<dbReference type="GO" id="GO:0043022">
    <property type="term" value="F:ribosome binding"/>
    <property type="evidence" value="ECO:0007669"/>
    <property type="project" value="TreeGrafter"/>
</dbReference>
<evidence type="ECO:0000256" key="1">
    <source>
        <dbReference type="ARBA" id="ARBA00010347"/>
    </source>
</evidence>
<dbReference type="GO" id="GO:0003730">
    <property type="term" value="F:mRNA 3'-UTR binding"/>
    <property type="evidence" value="ECO:0007669"/>
    <property type="project" value="InterPro"/>
</dbReference>